<dbReference type="GO" id="GO:0008691">
    <property type="term" value="F:3-hydroxybutyryl-CoA dehydrogenase activity"/>
    <property type="evidence" value="ECO:0007669"/>
    <property type="project" value="UniProtKB-EC"/>
</dbReference>
<evidence type="ECO:0000313" key="8">
    <source>
        <dbReference type="Proteomes" id="UP000195991"/>
    </source>
</evidence>
<dbReference type="InterPro" id="IPR008927">
    <property type="entry name" value="6-PGluconate_DH-like_C_sf"/>
</dbReference>
<evidence type="ECO:0000313" key="7">
    <source>
        <dbReference type="EMBL" id="SCB87668.1"/>
    </source>
</evidence>
<dbReference type="PANTHER" id="PTHR48075">
    <property type="entry name" value="3-HYDROXYACYL-COA DEHYDROGENASE FAMILY PROTEIN"/>
    <property type="match status" value="1"/>
</dbReference>
<dbReference type="SUPFAM" id="SSF51735">
    <property type="entry name" value="NAD(P)-binding Rossmann-fold domains"/>
    <property type="match status" value="1"/>
</dbReference>
<name>A0A1C3ZZ66_BACTU</name>
<dbReference type="InterPro" id="IPR036291">
    <property type="entry name" value="NAD(P)-bd_dom_sf"/>
</dbReference>
<evidence type="ECO:0000256" key="3">
    <source>
        <dbReference type="ARBA" id="ARBA00023002"/>
    </source>
</evidence>
<feature type="site" description="Important for catalytic activity" evidence="4">
    <location>
        <position position="144"/>
    </location>
</feature>
<dbReference type="EMBL" id="FMBI01000020">
    <property type="protein sequence ID" value="SCB87668.1"/>
    <property type="molecule type" value="Genomic_DNA"/>
</dbReference>
<evidence type="ECO:0000256" key="4">
    <source>
        <dbReference type="PIRSR" id="PIRSR000105-1"/>
    </source>
</evidence>
<feature type="domain" description="3-hydroxyacyl-CoA dehydrogenase C-terminal" evidence="5">
    <location>
        <begin position="192"/>
        <end position="288"/>
    </location>
</feature>
<dbReference type="AlphaFoldDB" id="A0A1C3ZZ66"/>
<dbReference type="Pfam" id="PF00725">
    <property type="entry name" value="3HCDH"/>
    <property type="match status" value="1"/>
</dbReference>
<organism evidence="7 8">
    <name type="scientific">Bacillus thuringiensis</name>
    <dbReference type="NCBI Taxonomy" id="1428"/>
    <lineage>
        <taxon>Bacteria</taxon>
        <taxon>Bacillati</taxon>
        <taxon>Bacillota</taxon>
        <taxon>Bacilli</taxon>
        <taxon>Bacillales</taxon>
        <taxon>Bacillaceae</taxon>
        <taxon>Bacillus</taxon>
        <taxon>Bacillus cereus group</taxon>
    </lineage>
</organism>
<reference evidence="7 8" key="1">
    <citation type="submission" date="2016-08" db="EMBL/GenBank/DDBJ databases">
        <authorList>
            <person name="Seilhamer J.J."/>
        </authorList>
    </citation>
    <scope>NUCLEOTIDE SEQUENCE [LARGE SCALE GENOMIC DNA]</scope>
    <source>
        <strain evidence="7 8">IEBC_T61001</strain>
    </source>
</reference>
<proteinExistence type="inferred from homology"/>
<dbReference type="InterPro" id="IPR006176">
    <property type="entry name" value="3-OHacyl-CoA_DH_NAD-bd"/>
</dbReference>
<dbReference type="NCBIfam" id="NF006143">
    <property type="entry name" value="PRK08293.1"/>
    <property type="match status" value="1"/>
</dbReference>
<dbReference type="GO" id="GO:0006631">
    <property type="term" value="P:fatty acid metabolic process"/>
    <property type="evidence" value="ECO:0007669"/>
    <property type="project" value="InterPro"/>
</dbReference>
<dbReference type="InterPro" id="IPR013328">
    <property type="entry name" value="6PGD_dom2"/>
</dbReference>
<protein>
    <submittedName>
        <fullName evidence="7">Putative 3-hydroxybutyryl-CoA dehydrogenase</fullName>
        <ecNumber evidence="7">1.1.1.157</ecNumber>
    </submittedName>
</protein>
<evidence type="ECO:0000259" key="5">
    <source>
        <dbReference type="Pfam" id="PF00725"/>
    </source>
</evidence>
<evidence type="ECO:0000256" key="1">
    <source>
        <dbReference type="ARBA" id="ARBA00005086"/>
    </source>
</evidence>
<sequence>MKVDNIKKILCIGSGTMGQQIGLQCALNGYETVIYSRQKASLDKAMENIERYLSQLTASNRVSVGKAEETLKRISMTNNEEEAAEEVDLVSESIPEDPELKKQVFAKFNRICPERTIFTTNTSTLLPSMFAEASGRPERFAALHFHSYVWNSTVVDIMSHPGTSEETMKLLQSFAVKIGQIPIVITNESYNYVFNAMLSSLNKSAISLVVNGVTTVENVDRAWRGILKMPIGPFGMMDHVGLDTSWQITDYWANKLNDPELYANAEFLKKYVDEGKLGVKSGQGFYKYRKVGQLSN</sequence>
<gene>
    <name evidence="7" type="ORF">BTT61001_00495</name>
</gene>
<dbReference type="SUPFAM" id="SSF48179">
    <property type="entry name" value="6-phosphogluconate dehydrogenase C-terminal domain-like"/>
    <property type="match status" value="1"/>
</dbReference>
<dbReference type="Gene3D" id="3.40.50.720">
    <property type="entry name" value="NAD(P)-binding Rossmann-like Domain"/>
    <property type="match status" value="1"/>
</dbReference>
<dbReference type="GO" id="GO:0070403">
    <property type="term" value="F:NAD+ binding"/>
    <property type="evidence" value="ECO:0007669"/>
    <property type="project" value="InterPro"/>
</dbReference>
<comment type="pathway">
    <text evidence="1">Lipid metabolism; butanoate metabolism.</text>
</comment>
<dbReference type="EC" id="1.1.1.157" evidence="7"/>
<evidence type="ECO:0000256" key="2">
    <source>
        <dbReference type="ARBA" id="ARBA00009463"/>
    </source>
</evidence>
<dbReference type="PIRSF" id="PIRSF000105">
    <property type="entry name" value="HCDH"/>
    <property type="match status" value="1"/>
</dbReference>
<dbReference type="Proteomes" id="UP000195991">
    <property type="component" value="Unassembled WGS sequence"/>
</dbReference>
<dbReference type="RefSeq" id="WP_087983506.1">
    <property type="nucleotide sequence ID" value="NZ_FMBI01000020.1"/>
</dbReference>
<feature type="domain" description="3-hydroxyacyl-CoA dehydrogenase NAD binding" evidence="6">
    <location>
        <begin position="9"/>
        <end position="187"/>
    </location>
</feature>
<evidence type="ECO:0000259" key="6">
    <source>
        <dbReference type="Pfam" id="PF02737"/>
    </source>
</evidence>
<dbReference type="InterPro" id="IPR006108">
    <property type="entry name" value="3HC_DH_C"/>
</dbReference>
<dbReference type="PANTHER" id="PTHR48075:SF5">
    <property type="entry name" value="3-HYDROXYBUTYRYL-COA DEHYDROGENASE"/>
    <property type="match status" value="1"/>
</dbReference>
<dbReference type="Gene3D" id="1.10.1040.10">
    <property type="entry name" value="N-(1-d-carboxylethyl)-l-norvaline Dehydrogenase, domain 2"/>
    <property type="match status" value="1"/>
</dbReference>
<dbReference type="Pfam" id="PF02737">
    <property type="entry name" value="3HCDH_N"/>
    <property type="match status" value="1"/>
</dbReference>
<dbReference type="InterPro" id="IPR022694">
    <property type="entry name" value="3-OHacyl-CoA_DH"/>
</dbReference>
<accession>A0A1C3ZZ66</accession>
<comment type="similarity">
    <text evidence="2">Belongs to the 3-hydroxyacyl-CoA dehydrogenase family.</text>
</comment>
<keyword evidence="3 7" id="KW-0560">Oxidoreductase</keyword>